<name>A0A6G7VLJ3_9RHOB</name>
<dbReference type="KEGG" id="mon:G8E03_08125"/>
<accession>A0A6G7VLJ3</accession>
<reference evidence="1 2" key="1">
    <citation type="submission" date="2020-03" db="EMBL/GenBank/DDBJ databases">
        <title>Complete genome sequence of Monaibacterium sp. ALG8 with diverse plasmids.</title>
        <authorList>
            <person name="Sun C."/>
        </authorList>
    </citation>
    <scope>NUCLEOTIDE SEQUENCE [LARGE SCALE GENOMIC DNA]</scope>
    <source>
        <strain evidence="1 2">ALG8</strain>
    </source>
</reference>
<dbReference type="AlphaFoldDB" id="A0A6G7VLJ3"/>
<protein>
    <submittedName>
        <fullName evidence="1">Uncharacterized protein</fullName>
    </submittedName>
</protein>
<dbReference type="InterPro" id="IPR029058">
    <property type="entry name" value="AB_hydrolase_fold"/>
</dbReference>
<dbReference type="EMBL" id="CP049811">
    <property type="protein sequence ID" value="QIK40736.1"/>
    <property type="molecule type" value="Genomic_DNA"/>
</dbReference>
<proteinExistence type="predicted"/>
<evidence type="ECO:0000313" key="2">
    <source>
        <dbReference type="Proteomes" id="UP000500791"/>
    </source>
</evidence>
<dbReference type="Proteomes" id="UP000500791">
    <property type="component" value="Chromosome"/>
</dbReference>
<keyword evidence="2" id="KW-1185">Reference proteome</keyword>
<dbReference type="Gene3D" id="3.40.50.1820">
    <property type="entry name" value="alpha/beta hydrolase"/>
    <property type="match status" value="1"/>
</dbReference>
<dbReference type="SUPFAM" id="SSF53474">
    <property type="entry name" value="alpha/beta-Hydrolases"/>
    <property type="match status" value="2"/>
</dbReference>
<organism evidence="1 2">
    <name type="scientific">Pontivivens nitratireducens</name>
    <dbReference type="NCBI Taxonomy" id="2758038"/>
    <lineage>
        <taxon>Bacteria</taxon>
        <taxon>Pseudomonadati</taxon>
        <taxon>Pseudomonadota</taxon>
        <taxon>Alphaproteobacteria</taxon>
        <taxon>Rhodobacterales</taxon>
        <taxon>Paracoccaceae</taxon>
        <taxon>Pontivivens</taxon>
    </lineage>
</organism>
<evidence type="ECO:0000313" key="1">
    <source>
        <dbReference type="EMBL" id="QIK40736.1"/>
    </source>
</evidence>
<dbReference type="RefSeq" id="WP_166190515.1">
    <property type="nucleotide sequence ID" value="NZ_CP049811.1"/>
</dbReference>
<gene>
    <name evidence="1" type="ORF">G8E03_08125</name>
</gene>
<sequence>MATPEHLTADAAGAPLEPALDRLLNRQASPVTLLLHGYKYCPFHQPSAADPTLRDPHRLIYAETPETTCDRIISWPGMLDRAGPTLGIGWPGMHTGHGTLNSIRGFAEVYARADSIARQVARLADRIATLDPDRRIDLIGHSLGGRIALASLPHMKLAEPGRILLWGAAERATIARMHIERGTGRTEIINVRARTNAPFDRMFEWAAPGQGPALGAAGPVDGVATLTLDDPRTEQALEARGLPLGATSRGRCHWSFYTRPGTGPLYAALLDQPGVWTADRIAALSDEPVPAQQTARNAVVSTLSALLPTNRMRGA</sequence>